<protein>
    <recommendedName>
        <fullName evidence="3">Nicastrin</fullName>
    </recommendedName>
</protein>
<keyword evidence="9" id="KW-0325">Glycoprotein</keyword>
<comment type="similarity">
    <text evidence="2">Belongs to the nicastrin family.</text>
</comment>
<accession>A0A3M7SWE1</accession>
<evidence type="ECO:0000256" key="3">
    <source>
        <dbReference type="ARBA" id="ARBA00015303"/>
    </source>
</evidence>
<dbReference type="PANTHER" id="PTHR21092">
    <property type="entry name" value="NICASTRIN"/>
    <property type="match status" value="1"/>
</dbReference>
<dbReference type="Gene3D" id="3.40.630.10">
    <property type="entry name" value="Zn peptidases"/>
    <property type="match status" value="1"/>
</dbReference>
<comment type="subcellular location">
    <subcellularLocation>
        <location evidence="1">Membrane</location>
        <topology evidence="1">Single-pass type I membrane protein</topology>
    </subcellularLocation>
</comment>
<evidence type="ECO:0000256" key="2">
    <source>
        <dbReference type="ARBA" id="ARBA00007717"/>
    </source>
</evidence>
<dbReference type="AlphaFoldDB" id="A0A3M7SWE1"/>
<dbReference type="InterPro" id="IPR041084">
    <property type="entry name" value="Ncstrn_small"/>
</dbReference>
<dbReference type="Pfam" id="PF18266">
    <property type="entry name" value="Ncstrn_small"/>
    <property type="match status" value="1"/>
</dbReference>
<comment type="caution">
    <text evidence="13">The sequence shown here is derived from an EMBL/GenBank/DDBJ whole genome shotgun (WGS) entry which is preliminary data.</text>
</comment>
<dbReference type="SUPFAM" id="SSF53187">
    <property type="entry name" value="Zn-dependent exopeptidases"/>
    <property type="match status" value="1"/>
</dbReference>
<dbReference type="Pfam" id="PF05450">
    <property type="entry name" value="Nicastrin"/>
    <property type="match status" value="1"/>
</dbReference>
<name>A0A3M7SWE1_BRAPC</name>
<organism evidence="13 14">
    <name type="scientific">Brachionus plicatilis</name>
    <name type="common">Marine rotifer</name>
    <name type="synonym">Brachionus muelleri</name>
    <dbReference type="NCBI Taxonomy" id="10195"/>
    <lineage>
        <taxon>Eukaryota</taxon>
        <taxon>Metazoa</taxon>
        <taxon>Spiralia</taxon>
        <taxon>Gnathifera</taxon>
        <taxon>Rotifera</taxon>
        <taxon>Eurotatoria</taxon>
        <taxon>Monogononta</taxon>
        <taxon>Pseudotrocha</taxon>
        <taxon>Ploima</taxon>
        <taxon>Brachionidae</taxon>
        <taxon>Brachionus</taxon>
    </lineage>
</organism>
<dbReference type="InterPro" id="IPR008710">
    <property type="entry name" value="Nicastrin"/>
</dbReference>
<evidence type="ECO:0000256" key="9">
    <source>
        <dbReference type="ARBA" id="ARBA00023180"/>
    </source>
</evidence>
<evidence type="ECO:0000256" key="10">
    <source>
        <dbReference type="SAM" id="Phobius"/>
    </source>
</evidence>
<dbReference type="PANTHER" id="PTHR21092:SF0">
    <property type="entry name" value="NICASTRIN"/>
    <property type="match status" value="1"/>
</dbReference>
<evidence type="ECO:0000256" key="11">
    <source>
        <dbReference type="SAM" id="SignalP"/>
    </source>
</evidence>
<keyword evidence="4 10" id="KW-0812">Transmembrane</keyword>
<proteinExistence type="inferred from homology"/>
<dbReference type="OrthoDB" id="755951at2759"/>
<evidence type="ECO:0000256" key="6">
    <source>
        <dbReference type="ARBA" id="ARBA00022976"/>
    </source>
</evidence>
<reference evidence="13 14" key="1">
    <citation type="journal article" date="2018" name="Sci. Rep.">
        <title>Genomic signatures of local adaptation to the degree of environmental predictability in rotifers.</title>
        <authorList>
            <person name="Franch-Gras L."/>
            <person name="Hahn C."/>
            <person name="Garcia-Roger E.M."/>
            <person name="Carmona M.J."/>
            <person name="Serra M."/>
            <person name="Gomez A."/>
        </authorList>
    </citation>
    <scope>NUCLEOTIDE SEQUENCE [LARGE SCALE GENOMIC DNA]</scope>
    <source>
        <strain evidence="13">HYR1</strain>
    </source>
</reference>
<evidence type="ECO:0000256" key="4">
    <source>
        <dbReference type="ARBA" id="ARBA00022692"/>
    </source>
</evidence>
<dbReference type="GO" id="GO:0016485">
    <property type="term" value="P:protein processing"/>
    <property type="evidence" value="ECO:0007669"/>
    <property type="project" value="InterPro"/>
</dbReference>
<keyword evidence="7 10" id="KW-1133">Transmembrane helix</keyword>
<feature type="domain" description="Nicastrin small lobe" evidence="12">
    <location>
        <begin position="33"/>
        <end position="200"/>
    </location>
</feature>
<sequence>MNTFFFFLSVLVRTIISDLNKERTYVNLLNTIPCIRRFNSSHQIGCGKLDYSSYEGIVYSVRDKAEFGRLEKLNKLDIPDLVVVTLPSYFAKIVQLHQHDSGNSRIQGIVLVSNLDYISNLTESDLNLSDDSTSPNSKFSLYSTNKTYGPSEWNPSGTNFMFQNFNIPFYTIYDLNEIEKVIDECYDKFNQHIFDKYTSNSFSIKSSESLCGMQLGLRMTGAVSSTVCTRRSNIMHTLESSSFCDPLGGSNYFTFLSQRPSNDLPITILSARLDAFSLYEYFTPAANEPISSLIGLFGITELLAKQRSQMNYSSILVVLFDNEAFDYGGSSRFASDLVREKFPEIKLSFGQDQEESFVLKKNNITSIIELGQLGAIGFEQNENLYIHRDPISYAKEPNVAKTIKQLTDKLTKYSSNIKPIENINQQLPTSSIHSFLRNNILIGGISLADFNKEFNSKFYHGVFDTPENMNVTFPDDLSEDEAVNFTTKFAEKLQGLTTSIAQTIFSLHNPTQTELSEQVSLSTLNRLVYCFYKNTTCKYFQDMMTTSQWKSYLTLLEANLPKGKLSFYTGVDDNPISGKWLSSMLLRYFSRNLDLESLSEDDCSKDSEKVRKYERENHISIRNFYYVKNSTCVASSIFLTSSVSPAFDQFEKGVLVETDKFPAWTESSWNGVDVQMKIFMFTRPSIAGLTLSLGIVTLVLAFVLTFLADKFAHRIFYPKDAEQNEIFD</sequence>
<keyword evidence="8 10" id="KW-0472">Membrane</keyword>
<feature type="chain" id="PRO_5017991133" description="Nicastrin" evidence="11">
    <location>
        <begin position="18"/>
        <end position="728"/>
    </location>
</feature>
<evidence type="ECO:0000256" key="5">
    <source>
        <dbReference type="ARBA" id="ARBA00022729"/>
    </source>
</evidence>
<dbReference type="Proteomes" id="UP000276133">
    <property type="component" value="Unassembled WGS sequence"/>
</dbReference>
<feature type="signal peptide" evidence="11">
    <location>
        <begin position="1"/>
        <end position="17"/>
    </location>
</feature>
<evidence type="ECO:0000313" key="13">
    <source>
        <dbReference type="EMBL" id="RNA40032.1"/>
    </source>
</evidence>
<dbReference type="GO" id="GO:0007219">
    <property type="term" value="P:Notch signaling pathway"/>
    <property type="evidence" value="ECO:0007669"/>
    <property type="project" value="UniProtKB-KW"/>
</dbReference>
<dbReference type="GO" id="GO:0007220">
    <property type="term" value="P:Notch receptor processing"/>
    <property type="evidence" value="ECO:0007669"/>
    <property type="project" value="TreeGrafter"/>
</dbReference>
<keyword evidence="5 11" id="KW-0732">Signal</keyword>
<dbReference type="GO" id="GO:0005886">
    <property type="term" value="C:plasma membrane"/>
    <property type="evidence" value="ECO:0007669"/>
    <property type="project" value="TreeGrafter"/>
</dbReference>
<evidence type="ECO:0000256" key="1">
    <source>
        <dbReference type="ARBA" id="ARBA00004479"/>
    </source>
</evidence>
<dbReference type="EMBL" id="REGN01000684">
    <property type="protein sequence ID" value="RNA40032.1"/>
    <property type="molecule type" value="Genomic_DNA"/>
</dbReference>
<keyword evidence="6" id="KW-0914">Notch signaling pathway</keyword>
<evidence type="ECO:0000256" key="7">
    <source>
        <dbReference type="ARBA" id="ARBA00022989"/>
    </source>
</evidence>
<evidence type="ECO:0000259" key="12">
    <source>
        <dbReference type="Pfam" id="PF18266"/>
    </source>
</evidence>
<evidence type="ECO:0000313" key="14">
    <source>
        <dbReference type="Proteomes" id="UP000276133"/>
    </source>
</evidence>
<feature type="transmembrane region" description="Helical" evidence="10">
    <location>
        <begin position="686"/>
        <end position="708"/>
    </location>
</feature>
<keyword evidence="14" id="KW-1185">Reference proteome</keyword>
<dbReference type="STRING" id="10195.A0A3M7SWE1"/>
<gene>
    <name evidence="13" type="ORF">BpHYR1_029003</name>
</gene>
<evidence type="ECO:0000256" key="8">
    <source>
        <dbReference type="ARBA" id="ARBA00023136"/>
    </source>
</evidence>